<accession>A0ABP0HDC2</accession>
<keyword evidence="3" id="KW-0521">NADP</keyword>
<evidence type="ECO:0000313" key="8">
    <source>
        <dbReference type="EMBL" id="CAK8988228.1"/>
    </source>
</evidence>
<dbReference type="PROSITE" id="PS00062">
    <property type="entry name" value="ALDOKETO_REDUCTASE_2"/>
    <property type="match status" value="1"/>
</dbReference>
<evidence type="ECO:0000256" key="3">
    <source>
        <dbReference type="ARBA" id="ARBA00022857"/>
    </source>
</evidence>
<dbReference type="InterPro" id="IPR018170">
    <property type="entry name" value="Aldo/ket_reductase_CS"/>
</dbReference>
<evidence type="ECO:0000259" key="7">
    <source>
        <dbReference type="Pfam" id="PF05118"/>
    </source>
</evidence>
<evidence type="ECO:0000256" key="1">
    <source>
        <dbReference type="ARBA" id="ARBA00007730"/>
    </source>
</evidence>
<evidence type="ECO:0000256" key="4">
    <source>
        <dbReference type="ARBA" id="ARBA00023002"/>
    </source>
</evidence>
<proteinExistence type="inferred from homology"/>
<dbReference type="InterPro" id="IPR023210">
    <property type="entry name" value="NADP_OxRdtase_dom"/>
</dbReference>
<dbReference type="InterPro" id="IPR020471">
    <property type="entry name" value="AKR"/>
</dbReference>
<dbReference type="Pfam" id="PF00248">
    <property type="entry name" value="Aldo_ket_red"/>
    <property type="match status" value="1"/>
</dbReference>
<feature type="domain" description="Aspartyl/asparaginy/proline hydroxylase" evidence="7">
    <location>
        <begin position="221"/>
        <end position="381"/>
    </location>
</feature>
<comment type="similarity">
    <text evidence="1">Belongs to the aspartyl/asparaginyl beta-hydroxylase family.</text>
</comment>
<dbReference type="InterPro" id="IPR036812">
    <property type="entry name" value="NAD(P)_OxRdtase_dom_sf"/>
</dbReference>
<protein>
    <recommendedName>
        <fullName evidence="10">Prostaglandin F synthase</fullName>
    </recommendedName>
</protein>
<feature type="signal peptide" evidence="5">
    <location>
        <begin position="1"/>
        <end position="18"/>
    </location>
</feature>
<name>A0ABP0HDC2_9DINO</name>
<comment type="caution">
    <text evidence="8">The sequence shown here is derived from an EMBL/GenBank/DDBJ whole genome shotgun (WGS) entry which is preliminary data.</text>
</comment>
<gene>
    <name evidence="8" type="ORF">CCMP2556_LOCUS1186</name>
</gene>
<keyword evidence="5" id="KW-0732">Signal</keyword>
<dbReference type="Gene3D" id="3.20.20.100">
    <property type="entry name" value="NADP-dependent oxidoreductase domain"/>
    <property type="match status" value="1"/>
</dbReference>
<feature type="domain" description="NADP-dependent oxidoreductase" evidence="6">
    <location>
        <begin position="572"/>
        <end position="829"/>
    </location>
</feature>
<dbReference type="PRINTS" id="PR00069">
    <property type="entry name" value="ALDKETRDTASE"/>
</dbReference>
<dbReference type="InterPro" id="IPR007803">
    <property type="entry name" value="Asp/Arg/Pro-Hydrxlase"/>
</dbReference>
<dbReference type="SUPFAM" id="SSF51197">
    <property type="entry name" value="Clavaminate synthase-like"/>
    <property type="match status" value="1"/>
</dbReference>
<comment type="similarity">
    <text evidence="2">Belongs to the aldo/keto reductase family.</text>
</comment>
<evidence type="ECO:0000313" key="9">
    <source>
        <dbReference type="Proteomes" id="UP001642484"/>
    </source>
</evidence>
<organism evidence="8 9">
    <name type="scientific">Durusdinium trenchii</name>
    <dbReference type="NCBI Taxonomy" id="1381693"/>
    <lineage>
        <taxon>Eukaryota</taxon>
        <taxon>Sar</taxon>
        <taxon>Alveolata</taxon>
        <taxon>Dinophyceae</taxon>
        <taxon>Suessiales</taxon>
        <taxon>Symbiodiniaceae</taxon>
        <taxon>Durusdinium</taxon>
    </lineage>
</organism>
<dbReference type="CDD" id="cd19071">
    <property type="entry name" value="AKR_AKR1-5-like"/>
    <property type="match status" value="1"/>
</dbReference>
<dbReference type="Gene3D" id="2.60.120.330">
    <property type="entry name" value="B-lactam Antibiotic, Isopenicillin N Synthase, Chain"/>
    <property type="match status" value="1"/>
</dbReference>
<keyword evidence="4" id="KW-0560">Oxidoreductase</keyword>
<reference evidence="8 9" key="1">
    <citation type="submission" date="2024-02" db="EMBL/GenBank/DDBJ databases">
        <authorList>
            <person name="Chen Y."/>
            <person name="Shah S."/>
            <person name="Dougan E. K."/>
            <person name="Thang M."/>
            <person name="Chan C."/>
        </authorList>
    </citation>
    <scope>NUCLEOTIDE SEQUENCE [LARGE SCALE GENOMIC DNA]</scope>
</reference>
<dbReference type="SUPFAM" id="SSF51430">
    <property type="entry name" value="NAD(P)-linked oxidoreductase"/>
    <property type="match status" value="1"/>
</dbReference>
<evidence type="ECO:0000256" key="2">
    <source>
        <dbReference type="ARBA" id="ARBA00007905"/>
    </source>
</evidence>
<dbReference type="PANTHER" id="PTHR43827:SF3">
    <property type="entry name" value="NADP-DEPENDENT OXIDOREDUCTASE DOMAIN-CONTAINING PROTEIN"/>
    <property type="match status" value="1"/>
</dbReference>
<dbReference type="PANTHER" id="PTHR43827">
    <property type="entry name" value="2,5-DIKETO-D-GLUCONIC ACID REDUCTASE"/>
    <property type="match status" value="1"/>
</dbReference>
<evidence type="ECO:0008006" key="10">
    <source>
        <dbReference type="Google" id="ProtNLM"/>
    </source>
</evidence>
<dbReference type="InterPro" id="IPR027443">
    <property type="entry name" value="IPNS-like_sf"/>
</dbReference>
<dbReference type="Proteomes" id="UP001642484">
    <property type="component" value="Unassembled WGS sequence"/>
</dbReference>
<keyword evidence="9" id="KW-1185">Reference proteome</keyword>
<dbReference type="EMBL" id="CAXAMN010000392">
    <property type="protein sequence ID" value="CAK8988228.1"/>
    <property type="molecule type" value="Genomic_DNA"/>
</dbReference>
<sequence length="959" mass="106708">MSPWLGFMALAAAQVTWGPQPMWLSETDDVTNQQRLHELLRQAYFTDYNARHPEHRLANALTVELAEFQQRVPTTPSLALAVAMGKYHFAWYEEDGKEMDVQSVWEAAELLWLSIQFSQCDRPELPMEVFFQRMCHVRWPYAVLLFSELGREFASRYLTEEAANTLERAISSFDAMKRLPHYSQTSWQSPYDMNFNEEWFPSTTTGPVWDKSMVPLAQLVEANFHVFRTELESLSEDQGLFDELSFEHSRVEGQDSWPEGAWRAVHLRQATGGWLSRACDRTPQTCAVLAARPELSCSRAGAALVRLRPGGRLKPHFGPSPHLQLHIPVQADVGARMSVGNRTLSWQTGEALVIDGSFIRQEWHNGVRGEHFVLQVTLCHPCEEAQKPLYGPLACGSRPGLSSPSAAQPVKYQDASTLPVPFAQAALWASALPDLAKCSSISEQCPPDSQHGGPNPLSALNTWNYVMNNLRGALRHTQHGNIDPAVMTAIGQVQEGIQSFLAMPTLEQYGPIIALATQILEALTPWLQQQHPAMVRFSFASGRSGRPFVPADSRNPGSLVFRLSNGIEMPAIGFGTWKLEGEACYRTVLAALQLGLRHIDTAEAYQNEAEIGRAIHDSRIPREHLFIATKATSVALGMAEASYLDAILAGQLNALQTEYLDVYMLHAAGVEEEKLQQVWRSMERLVDLGRVRALGVSNFGIQELESLWSFARVKPVYLQNIFKVYKQGEQILSASTQSVMEWAHNHGMTMVGYSTINSWPHLLPPLSDPHVLQIVKAKGRSASQVLHRWALQHGVAVIPKASSLERIRENSLLLDFELSDTQMLALDGLATLSESTHEGLLPRWREDVFGLAGATLPPRFDGFVEAMRDQQCILQPDEVKATRFTLGGGGHGISDCQAACHAQAQMNCFGADVSEKGVSLLQADCGYLVFYERTGFCHMFRSCQQQLPAGDGAVLMTRQ</sequence>
<evidence type="ECO:0000256" key="5">
    <source>
        <dbReference type="SAM" id="SignalP"/>
    </source>
</evidence>
<feature type="chain" id="PRO_5045155522" description="Prostaglandin F synthase" evidence="5">
    <location>
        <begin position="19"/>
        <end position="959"/>
    </location>
</feature>
<dbReference type="Pfam" id="PF05118">
    <property type="entry name" value="Asp_Arg_Hydrox"/>
    <property type="match status" value="1"/>
</dbReference>
<evidence type="ECO:0000259" key="6">
    <source>
        <dbReference type="Pfam" id="PF00248"/>
    </source>
</evidence>